<feature type="compositionally biased region" description="Low complexity" evidence="1">
    <location>
        <begin position="235"/>
        <end position="247"/>
    </location>
</feature>
<evidence type="ECO:0000313" key="2">
    <source>
        <dbReference type="EMBL" id="KAK2774077.1"/>
    </source>
</evidence>
<evidence type="ECO:0000256" key="1">
    <source>
        <dbReference type="SAM" id="MobiDB-lite"/>
    </source>
</evidence>
<dbReference type="Proteomes" id="UP001281614">
    <property type="component" value="Unassembled WGS sequence"/>
</dbReference>
<feature type="region of interest" description="Disordered" evidence="1">
    <location>
        <begin position="1"/>
        <end position="22"/>
    </location>
</feature>
<dbReference type="AlphaFoldDB" id="A0AAE0DBQ9"/>
<reference evidence="2" key="1">
    <citation type="submission" date="2023-02" db="EMBL/GenBank/DDBJ databases">
        <title>Colletotrichum kahawae CIFC_Que2 genome sequencing and assembly.</title>
        <authorList>
            <person name="Baroncelli R."/>
        </authorList>
    </citation>
    <scope>NUCLEOTIDE SEQUENCE</scope>
    <source>
        <strain evidence="2">CIFC_Que2</strain>
    </source>
</reference>
<accession>A0AAE0DBQ9</accession>
<protein>
    <submittedName>
        <fullName evidence="2">Uncharacterized protein</fullName>
    </submittedName>
</protein>
<dbReference type="EMBL" id="VYYT01000049">
    <property type="protein sequence ID" value="KAK2774077.1"/>
    <property type="molecule type" value="Genomic_DNA"/>
</dbReference>
<organism evidence="2 3">
    <name type="scientific">Colletotrichum kahawae</name>
    <name type="common">Coffee berry disease fungus</name>
    <dbReference type="NCBI Taxonomy" id="34407"/>
    <lineage>
        <taxon>Eukaryota</taxon>
        <taxon>Fungi</taxon>
        <taxon>Dikarya</taxon>
        <taxon>Ascomycota</taxon>
        <taxon>Pezizomycotina</taxon>
        <taxon>Sordariomycetes</taxon>
        <taxon>Hypocreomycetidae</taxon>
        <taxon>Glomerellales</taxon>
        <taxon>Glomerellaceae</taxon>
        <taxon>Colletotrichum</taxon>
        <taxon>Colletotrichum gloeosporioides species complex</taxon>
    </lineage>
</organism>
<gene>
    <name evidence="2" type="ORF">CKAH01_13300</name>
</gene>
<evidence type="ECO:0000313" key="3">
    <source>
        <dbReference type="Proteomes" id="UP001281614"/>
    </source>
</evidence>
<sequence length="444" mass="49952">MELDDTPSVDQQEIPIEGFAGSAEWHGDEYATANWADIDNEAPSFCMYGHSREEGATIDDQNSQDLQDLFGLHMLNPDSVIEQQMVHDEELQGNPQREDQWHLESIDENGPEPAFIQDVKALQCPDTSVEWKKRAFIVIFDSILKYRYRDGDRTFPPMDFYIHLTHNEEDVNDIQPLVHRCAEYFQMASREAADDTIETLTLLRQAIVPPSPQPELGSEAQIGEPRQIQSDHLQASESQSTSSQATKTSKKASRTTKASARVIDHQIPPLMLEVNKECSFKYRGLIRDSGLFLQTEREYMRILRQESKKTTEDPTWPADAKHDRAYIRQLVEAIQALDAFDATEGAGKRKRGGIAHTKPPALNKSEAVYLNPGKTKQEILEAAVGRIGNERSAGLGNATIVGWQQYSRLGAHHKIMVRSMLSTEWTTRLAGAPIGERKASIPPC</sequence>
<name>A0AAE0DBQ9_COLKA</name>
<keyword evidence="3" id="KW-1185">Reference proteome</keyword>
<comment type="caution">
    <text evidence="2">The sequence shown here is derived from an EMBL/GenBank/DDBJ whole genome shotgun (WGS) entry which is preliminary data.</text>
</comment>
<feature type="region of interest" description="Disordered" evidence="1">
    <location>
        <begin position="225"/>
        <end position="260"/>
    </location>
</feature>
<proteinExistence type="predicted"/>